<dbReference type="RefSeq" id="WP_154372330.1">
    <property type="nucleotide sequence ID" value="NZ_WKJK01000001.1"/>
</dbReference>
<evidence type="ECO:0000313" key="2">
    <source>
        <dbReference type="Proteomes" id="UP000433309"/>
    </source>
</evidence>
<keyword evidence="2" id="KW-1185">Reference proteome</keyword>
<dbReference type="Pfam" id="PF10387">
    <property type="entry name" value="DUF2442"/>
    <property type="match status" value="1"/>
</dbReference>
<accession>A0A6I2KX95</accession>
<reference evidence="1 2" key="1">
    <citation type="submission" date="2019-11" db="EMBL/GenBank/DDBJ databases">
        <title>Novel species isolated from a subtropical stream in China.</title>
        <authorList>
            <person name="Lu H."/>
        </authorList>
    </citation>
    <scope>NUCLEOTIDE SEQUENCE [LARGE SCALE GENOMIC DNA]</scope>
    <source>
        <strain evidence="1 2">FT80W</strain>
    </source>
</reference>
<dbReference type="EMBL" id="WKJK01000001">
    <property type="protein sequence ID" value="MRW88609.1"/>
    <property type="molecule type" value="Genomic_DNA"/>
</dbReference>
<comment type="caution">
    <text evidence="1">The sequence shown here is derived from an EMBL/GenBank/DDBJ whole genome shotgun (WGS) entry which is preliminary data.</text>
</comment>
<dbReference type="Gene3D" id="3.30.2020.40">
    <property type="entry name" value="Uncharacterised protein PF10387, DUF2442"/>
    <property type="match status" value="1"/>
</dbReference>
<evidence type="ECO:0000313" key="1">
    <source>
        <dbReference type="EMBL" id="MRW88609.1"/>
    </source>
</evidence>
<gene>
    <name evidence="1" type="ORF">GJ699_01260</name>
</gene>
<protein>
    <submittedName>
        <fullName evidence="1">DUF2442 domain-containing protein</fullName>
    </submittedName>
</protein>
<name>A0A6I2KX95_9BURK</name>
<dbReference type="InterPro" id="IPR018841">
    <property type="entry name" value="DUF2442"/>
</dbReference>
<dbReference type="AlphaFoldDB" id="A0A6I2KX95"/>
<organism evidence="1 2">
    <name type="scientific">Duganella guangzhouensis</name>
    <dbReference type="NCBI Taxonomy" id="2666084"/>
    <lineage>
        <taxon>Bacteria</taxon>
        <taxon>Pseudomonadati</taxon>
        <taxon>Pseudomonadota</taxon>
        <taxon>Betaproteobacteria</taxon>
        <taxon>Burkholderiales</taxon>
        <taxon>Oxalobacteraceae</taxon>
        <taxon>Telluria group</taxon>
        <taxon>Duganella</taxon>
    </lineage>
</organism>
<dbReference type="Proteomes" id="UP000433309">
    <property type="component" value="Unassembled WGS sequence"/>
</dbReference>
<proteinExistence type="predicted"/>
<sequence length="147" mass="15849">MSMIKAKKIDDETVTESVLARAITKGKERRNSGLRAKGVRYLPEFKALAISFADQAAILLPVKKYSEFADLSIGELNRIEIALNGSALYLEERDLHVSIAGLVSASKPLMQLASSMVATLNGRRTSAAKAQAARQNGHKGGRPKKVG</sequence>